<reference evidence="2" key="1">
    <citation type="journal article" date="2022" name="Mol. Ecol. Resour.">
        <title>The genomes of chicory, endive, great burdock and yacon provide insights into Asteraceae palaeo-polyploidization history and plant inulin production.</title>
        <authorList>
            <person name="Fan W."/>
            <person name="Wang S."/>
            <person name="Wang H."/>
            <person name="Wang A."/>
            <person name="Jiang F."/>
            <person name="Liu H."/>
            <person name="Zhao H."/>
            <person name="Xu D."/>
            <person name="Zhang Y."/>
        </authorList>
    </citation>
    <scope>NUCLEOTIDE SEQUENCE [LARGE SCALE GENOMIC DNA]</scope>
    <source>
        <strain evidence="2">cv. Punajuju</strain>
    </source>
</reference>
<keyword evidence="2" id="KW-1185">Reference proteome</keyword>
<gene>
    <name evidence="1" type="ORF">L2E82_01470</name>
</gene>
<proteinExistence type="predicted"/>
<name>A0ACB9H154_CICIN</name>
<sequence length="400" mass="45288">MATNGSAVSISQPQIPVFKGDSYEFWSVKMKTLFRSQDLWDLVENNTTEGDQDEMSKEIQKKDAKALFFIQQAVDESIFSRIAAAKTAHEAWSILKIEYQGSAKVITVKLQSLRRDFETANMKTQETVQEYLVRISCIVGQMRSYGEKITDESIVGKILRSLSPKYDHVVVAIEESKDLSTYSVDELMGSLQTHEVRINRSTTKEEDQAFHVQGEQARASYNRGRGRGSFRGRGRGRTSNLKCTHCNKHGHTVDDCRSKQKEAQYVKEAEEEDYLFVTVENPQDASNNIWYMDSACSSHVTGDKEKFKELDEAHKYRVRLGDNKYVKIEGKGVVAVNINGKEKLIQNVHYAPGLAHNLISVGQLIESGYSVLFQDNVCIVRRSSGEAILEAKMTHNRMYG</sequence>
<evidence type="ECO:0000313" key="2">
    <source>
        <dbReference type="Proteomes" id="UP001055811"/>
    </source>
</evidence>
<dbReference type="EMBL" id="CM042009">
    <property type="protein sequence ID" value="KAI3788697.1"/>
    <property type="molecule type" value="Genomic_DNA"/>
</dbReference>
<evidence type="ECO:0000313" key="1">
    <source>
        <dbReference type="EMBL" id="KAI3788697.1"/>
    </source>
</evidence>
<accession>A0ACB9H154</accession>
<organism evidence="1 2">
    <name type="scientific">Cichorium intybus</name>
    <name type="common">Chicory</name>
    <dbReference type="NCBI Taxonomy" id="13427"/>
    <lineage>
        <taxon>Eukaryota</taxon>
        <taxon>Viridiplantae</taxon>
        <taxon>Streptophyta</taxon>
        <taxon>Embryophyta</taxon>
        <taxon>Tracheophyta</taxon>
        <taxon>Spermatophyta</taxon>
        <taxon>Magnoliopsida</taxon>
        <taxon>eudicotyledons</taxon>
        <taxon>Gunneridae</taxon>
        <taxon>Pentapetalae</taxon>
        <taxon>asterids</taxon>
        <taxon>campanulids</taxon>
        <taxon>Asterales</taxon>
        <taxon>Asteraceae</taxon>
        <taxon>Cichorioideae</taxon>
        <taxon>Cichorieae</taxon>
        <taxon>Cichoriinae</taxon>
        <taxon>Cichorium</taxon>
    </lineage>
</organism>
<protein>
    <submittedName>
        <fullName evidence="1">Uncharacterized protein</fullName>
    </submittedName>
</protein>
<dbReference type="Proteomes" id="UP001055811">
    <property type="component" value="Linkage Group LG01"/>
</dbReference>
<comment type="caution">
    <text evidence="1">The sequence shown here is derived from an EMBL/GenBank/DDBJ whole genome shotgun (WGS) entry which is preliminary data.</text>
</comment>
<reference evidence="1 2" key="2">
    <citation type="journal article" date="2022" name="Mol. Ecol. Resour.">
        <title>The genomes of chicory, endive, great burdock and yacon provide insights into Asteraceae paleo-polyploidization history and plant inulin production.</title>
        <authorList>
            <person name="Fan W."/>
            <person name="Wang S."/>
            <person name="Wang H."/>
            <person name="Wang A."/>
            <person name="Jiang F."/>
            <person name="Liu H."/>
            <person name="Zhao H."/>
            <person name="Xu D."/>
            <person name="Zhang Y."/>
        </authorList>
    </citation>
    <scope>NUCLEOTIDE SEQUENCE [LARGE SCALE GENOMIC DNA]</scope>
    <source>
        <strain evidence="2">cv. Punajuju</strain>
        <tissue evidence="1">Leaves</tissue>
    </source>
</reference>